<feature type="domain" description="UPAR/Ly6" evidence="9">
    <location>
        <begin position="56"/>
        <end position="128"/>
    </location>
</feature>
<dbReference type="AlphaFoldDB" id="A0A3B4BKM4"/>
<keyword evidence="8" id="KW-0812">Transmembrane</keyword>
<dbReference type="Pfam" id="PF00087">
    <property type="entry name" value="Toxin_TOLIP"/>
    <property type="match status" value="1"/>
</dbReference>
<dbReference type="PANTHER" id="PTHR20914:SF9">
    <property type="entry name" value="COILED, ISOFORM A"/>
    <property type="match status" value="1"/>
</dbReference>
<dbReference type="GO" id="GO:0005886">
    <property type="term" value="C:plasma membrane"/>
    <property type="evidence" value="ECO:0007669"/>
    <property type="project" value="UniProtKB-SubCell"/>
</dbReference>
<evidence type="ECO:0000256" key="8">
    <source>
        <dbReference type="SAM" id="Phobius"/>
    </source>
</evidence>
<keyword evidence="8" id="KW-1133">Transmembrane helix</keyword>
<reference evidence="10" key="1">
    <citation type="submission" date="2025-08" db="UniProtKB">
        <authorList>
            <consortium name="Ensembl"/>
        </authorList>
    </citation>
    <scope>IDENTIFICATION</scope>
</reference>
<dbReference type="Gene3D" id="2.10.60.10">
    <property type="entry name" value="CD59"/>
    <property type="match status" value="2"/>
</dbReference>
<evidence type="ECO:0000256" key="1">
    <source>
        <dbReference type="ARBA" id="ARBA00004236"/>
    </source>
</evidence>
<keyword evidence="6 8" id="KW-0472">Membrane</keyword>
<keyword evidence="11" id="KW-1185">Reference proteome</keyword>
<feature type="transmembrane region" description="Helical" evidence="8">
    <location>
        <begin position="122"/>
        <end position="140"/>
    </location>
</feature>
<organism evidence="10 11">
    <name type="scientific">Periophthalmus magnuspinnatus</name>
    <dbReference type="NCBI Taxonomy" id="409849"/>
    <lineage>
        <taxon>Eukaryota</taxon>
        <taxon>Metazoa</taxon>
        <taxon>Chordata</taxon>
        <taxon>Craniata</taxon>
        <taxon>Vertebrata</taxon>
        <taxon>Euteleostomi</taxon>
        <taxon>Actinopterygii</taxon>
        <taxon>Neopterygii</taxon>
        <taxon>Teleostei</taxon>
        <taxon>Neoteleostei</taxon>
        <taxon>Acanthomorphata</taxon>
        <taxon>Gobiaria</taxon>
        <taxon>Gobiiformes</taxon>
        <taxon>Gobioidei</taxon>
        <taxon>Gobiidae</taxon>
        <taxon>Oxudercinae</taxon>
        <taxon>Periophthalmus</taxon>
    </lineage>
</organism>
<keyword evidence="7" id="KW-0325">Glycoprotein</keyword>
<keyword evidence="4" id="KW-0964">Secreted</keyword>
<evidence type="ECO:0000313" key="10">
    <source>
        <dbReference type="Ensembl" id="ENSPMGP00000029316.1"/>
    </source>
</evidence>
<evidence type="ECO:0000256" key="6">
    <source>
        <dbReference type="ARBA" id="ARBA00023136"/>
    </source>
</evidence>
<name>A0A3B4BKM4_9GOBI</name>
<dbReference type="SMART" id="SM00134">
    <property type="entry name" value="LU"/>
    <property type="match status" value="1"/>
</dbReference>
<keyword evidence="5" id="KW-0732">Signal</keyword>
<keyword evidence="3" id="KW-1003">Cell membrane</keyword>
<dbReference type="GO" id="GO:0005576">
    <property type="term" value="C:extracellular region"/>
    <property type="evidence" value="ECO:0007669"/>
    <property type="project" value="UniProtKB-SubCell"/>
</dbReference>
<dbReference type="SUPFAM" id="SSF57302">
    <property type="entry name" value="Snake toxin-like"/>
    <property type="match status" value="2"/>
</dbReference>
<evidence type="ECO:0000256" key="4">
    <source>
        <dbReference type="ARBA" id="ARBA00022525"/>
    </source>
</evidence>
<dbReference type="InterPro" id="IPR045860">
    <property type="entry name" value="Snake_toxin-like_sf"/>
</dbReference>
<dbReference type="InterPro" id="IPR035076">
    <property type="entry name" value="Toxin/TOLIP"/>
</dbReference>
<dbReference type="STRING" id="409849.ENSPMGP00000029316"/>
<dbReference type="InterPro" id="IPR016054">
    <property type="entry name" value="LY6_UPA_recep-like"/>
</dbReference>
<dbReference type="InterPro" id="IPR050918">
    <property type="entry name" value="CNF-like_PLA2_Inhibitor"/>
</dbReference>
<dbReference type="Ensembl" id="ENSPMGT00000031201.1">
    <property type="protein sequence ID" value="ENSPMGP00000029316.1"/>
    <property type="gene ID" value="ENSPMGG00000023585.1"/>
</dbReference>
<proteinExistence type="predicted"/>
<dbReference type="PANTHER" id="PTHR20914">
    <property type="entry name" value="LY6/PLAUR DOMAIN-CONTAINING PROTEIN 8"/>
    <property type="match status" value="1"/>
</dbReference>
<reference evidence="10" key="2">
    <citation type="submission" date="2025-09" db="UniProtKB">
        <authorList>
            <consortium name="Ensembl"/>
        </authorList>
    </citation>
    <scope>IDENTIFICATION</scope>
</reference>
<sequence length="142" mass="15013">MIMDVTTKSCLATHECIQGSINYGVSREVLTSDCCNSSLCNNKTPEPPKTKPNGKKCFRCDGNGNCSGILNCDGDEDMCIKVSVGKTQIKKGCATKSMCLPSKGKIPVISCCEGDLCNDAKGVSGSLLVLAIMLILIHFLSA</sequence>
<dbReference type="Proteomes" id="UP000261520">
    <property type="component" value="Unplaced"/>
</dbReference>
<comment type="subcellular location">
    <subcellularLocation>
        <location evidence="1">Cell membrane</location>
    </subcellularLocation>
    <subcellularLocation>
        <location evidence="2">Secreted</location>
    </subcellularLocation>
</comment>
<accession>A0A3B4BKM4</accession>
<evidence type="ECO:0000256" key="7">
    <source>
        <dbReference type="ARBA" id="ARBA00023180"/>
    </source>
</evidence>
<evidence type="ECO:0000256" key="2">
    <source>
        <dbReference type="ARBA" id="ARBA00004613"/>
    </source>
</evidence>
<evidence type="ECO:0000259" key="9">
    <source>
        <dbReference type="SMART" id="SM00134"/>
    </source>
</evidence>
<evidence type="ECO:0000256" key="3">
    <source>
        <dbReference type="ARBA" id="ARBA00022475"/>
    </source>
</evidence>
<evidence type="ECO:0000256" key="5">
    <source>
        <dbReference type="ARBA" id="ARBA00022729"/>
    </source>
</evidence>
<evidence type="ECO:0000313" key="11">
    <source>
        <dbReference type="Proteomes" id="UP000261520"/>
    </source>
</evidence>
<protein>
    <recommendedName>
        <fullName evidence="9">UPAR/Ly6 domain-containing protein</fullName>
    </recommendedName>
</protein>